<organism evidence="2 3">
    <name type="scientific">Aulographum hederae CBS 113979</name>
    <dbReference type="NCBI Taxonomy" id="1176131"/>
    <lineage>
        <taxon>Eukaryota</taxon>
        <taxon>Fungi</taxon>
        <taxon>Dikarya</taxon>
        <taxon>Ascomycota</taxon>
        <taxon>Pezizomycotina</taxon>
        <taxon>Dothideomycetes</taxon>
        <taxon>Pleosporomycetidae</taxon>
        <taxon>Aulographales</taxon>
        <taxon>Aulographaceae</taxon>
    </lineage>
</organism>
<protein>
    <submittedName>
        <fullName evidence="2">Uncharacterized protein</fullName>
    </submittedName>
</protein>
<evidence type="ECO:0000256" key="1">
    <source>
        <dbReference type="SAM" id="MobiDB-lite"/>
    </source>
</evidence>
<reference evidence="2" key="1">
    <citation type="journal article" date="2020" name="Stud. Mycol.">
        <title>101 Dothideomycetes genomes: a test case for predicting lifestyles and emergence of pathogens.</title>
        <authorList>
            <person name="Haridas S."/>
            <person name="Albert R."/>
            <person name="Binder M."/>
            <person name="Bloem J."/>
            <person name="Labutti K."/>
            <person name="Salamov A."/>
            <person name="Andreopoulos B."/>
            <person name="Baker S."/>
            <person name="Barry K."/>
            <person name="Bills G."/>
            <person name="Bluhm B."/>
            <person name="Cannon C."/>
            <person name="Castanera R."/>
            <person name="Culley D."/>
            <person name="Daum C."/>
            <person name="Ezra D."/>
            <person name="Gonzalez J."/>
            <person name="Henrissat B."/>
            <person name="Kuo A."/>
            <person name="Liang C."/>
            <person name="Lipzen A."/>
            <person name="Lutzoni F."/>
            <person name="Magnuson J."/>
            <person name="Mondo S."/>
            <person name="Nolan M."/>
            <person name="Ohm R."/>
            <person name="Pangilinan J."/>
            <person name="Park H.-J."/>
            <person name="Ramirez L."/>
            <person name="Alfaro M."/>
            <person name="Sun H."/>
            <person name="Tritt A."/>
            <person name="Yoshinaga Y."/>
            <person name="Zwiers L.-H."/>
            <person name="Turgeon B."/>
            <person name="Goodwin S."/>
            <person name="Spatafora J."/>
            <person name="Crous P."/>
            <person name="Grigoriev I."/>
        </authorList>
    </citation>
    <scope>NUCLEOTIDE SEQUENCE</scope>
    <source>
        <strain evidence="2">CBS 113979</strain>
    </source>
</reference>
<evidence type="ECO:0000313" key="3">
    <source>
        <dbReference type="Proteomes" id="UP000800041"/>
    </source>
</evidence>
<feature type="region of interest" description="Disordered" evidence="1">
    <location>
        <begin position="121"/>
        <end position="219"/>
    </location>
</feature>
<gene>
    <name evidence="2" type="ORF">K402DRAFT_397164</name>
</gene>
<feature type="compositionally biased region" description="Low complexity" evidence="1">
    <location>
        <begin position="121"/>
        <end position="131"/>
    </location>
</feature>
<evidence type="ECO:0000313" key="2">
    <source>
        <dbReference type="EMBL" id="KAF1982830.1"/>
    </source>
</evidence>
<dbReference type="EMBL" id="ML977180">
    <property type="protein sequence ID" value="KAF1982830.1"/>
    <property type="molecule type" value="Genomic_DNA"/>
</dbReference>
<proteinExistence type="predicted"/>
<sequence length="276" mass="30746">MDVIEPIRRAVAEALGRACLTFPKSYQMIDQDRENWNDSQLEDSLERPLQVSVLTFLNNHPGSVTLLSTPHIAQRQTSNVSYGTSSNPTRPQTAALTASNIQQAPEQLINHLQHLTLQNRNQNPQQNPQQPIYSGPQPQASNFVHLSPEDYNRPRAPTPRPNLPANPSNPIHPQPQQSAYSYHPGNQFPPPPYPPTHLHRPGPLAHQAYPSPQHLAFGHLPSQQGTEFASLLGASIQQEAFEIERQHREEHCGGYGQGGFPGHPPYGQYGGGYFRR</sequence>
<name>A0A6G1GPV3_9PEZI</name>
<feature type="compositionally biased region" description="Polar residues" evidence="1">
    <location>
        <begin position="165"/>
        <end position="180"/>
    </location>
</feature>
<feature type="region of interest" description="Disordered" evidence="1">
    <location>
        <begin position="251"/>
        <end position="276"/>
    </location>
</feature>
<keyword evidence="3" id="KW-1185">Reference proteome</keyword>
<accession>A0A6G1GPV3</accession>
<dbReference type="AlphaFoldDB" id="A0A6G1GPV3"/>
<dbReference type="Proteomes" id="UP000800041">
    <property type="component" value="Unassembled WGS sequence"/>
</dbReference>